<accession>A0A5N4C3W3</accession>
<gene>
    <name evidence="2" type="ORF">Cadr_000003845</name>
</gene>
<proteinExistence type="predicted"/>
<reference evidence="2 3" key="1">
    <citation type="journal article" date="2019" name="Mol. Ecol. Resour.">
        <title>Improving Illumina assemblies with Hi-C and long reads: an example with the North African dromedary.</title>
        <authorList>
            <person name="Elbers J.P."/>
            <person name="Rogers M.F."/>
            <person name="Perelman P.L."/>
            <person name="Proskuryakova A.A."/>
            <person name="Serdyukova N.A."/>
            <person name="Johnson W.E."/>
            <person name="Horin P."/>
            <person name="Corander J."/>
            <person name="Murphy D."/>
            <person name="Burger P.A."/>
        </authorList>
    </citation>
    <scope>NUCLEOTIDE SEQUENCE [LARGE SCALE GENOMIC DNA]</scope>
    <source>
        <strain evidence="2">Drom800</strain>
        <tissue evidence="2">Blood</tissue>
    </source>
</reference>
<evidence type="ECO:0000313" key="2">
    <source>
        <dbReference type="EMBL" id="KAB1253585.1"/>
    </source>
</evidence>
<feature type="region of interest" description="Disordered" evidence="1">
    <location>
        <begin position="304"/>
        <end position="341"/>
    </location>
</feature>
<dbReference type="AlphaFoldDB" id="A0A5N4C3W3"/>
<keyword evidence="3" id="KW-1185">Reference proteome</keyword>
<dbReference type="Proteomes" id="UP000299084">
    <property type="component" value="Unassembled WGS sequence"/>
</dbReference>
<comment type="caution">
    <text evidence="2">The sequence shown here is derived from an EMBL/GenBank/DDBJ whole genome shotgun (WGS) entry which is preliminary data.</text>
</comment>
<name>A0A5N4C3W3_CAMDR</name>
<evidence type="ECO:0000313" key="3">
    <source>
        <dbReference type="Proteomes" id="UP000299084"/>
    </source>
</evidence>
<sequence length="814" mass="86217">MLKPHGPWSQQECPRGASLRCWGARVPRRASVRAGVPRRASVRAGVPPKGFSEVLGCPRRVGSEVLGCWGVPGGLALRCWGVPGGLALRALSVILPTSFYLHHLCKDPISKSSHILRSWGQLLCTVTFRPVSVPADARSHEVCLASLQCLAGFVEVRLGHRRPRRPLLSTVPGLPHPKVNRMLGHHPMLRGCPMGVHLGHGPPSMGSGLSQCPLQPEGVMPAGCWRVAYPARPERFLTRHSQQAVGGLVLAGGLAVHTRHWREAPLPTGRAGSCAAHTGAHGQLGAGPGLEVLHPHGSPLARLRVHSRSEGRRAVWKGSEGSALPGRSGRTSPPGMGRTPSLGVRPLCLVTSVCQGRTWVVGPDPFARPSCLVPGSTAPLPFARIPSVSLGKLNSHNVSEKPTKPGAAMVPAGMEVLEVVTQHAGTPSWEGLPCRLTCGPLQERRESGYVRVGTLGAHCCVQDAAPSPSLETQLGLRGKEDADTGAVGGQPVPYLLLLAPRTHCPHRTLGLGLPPDGEQLTWLCVSAPPFPDGGSQDAQSHIQAPSRVTARVRALAPLSSGLISGTDRADLTVGPPDPKDLRILGCHQVMVLFLTRLHLWLSPGDTCHCWGHYWLSHWGWGAPGMWWIETRDAACSPPSLMSKKGGEMRGWVLKVQVDTLRVRAVQGGRGARGLTGHVCLSQQGRRSCWHLVSADQGLCTRHHPHRESSSPSAGPWTKAGLELGTHWAAPCVGGRGGTQGWSLCCGPRAALGGRADSWTGGLSPLDVGCPVTPKRCSHVGPFGPTATRTSLPVTAAGLPLEGCFVDDVDGPPDR</sequence>
<evidence type="ECO:0000256" key="1">
    <source>
        <dbReference type="SAM" id="MobiDB-lite"/>
    </source>
</evidence>
<organism evidence="2 3">
    <name type="scientific">Camelus dromedarius</name>
    <name type="common">Dromedary</name>
    <name type="synonym">Arabian camel</name>
    <dbReference type="NCBI Taxonomy" id="9838"/>
    <lineage>
        <taxon>Eukaryota</taxon>
        <taxon>Metazoa</taxon>
        <taxon>Chordata</taxon>
        <taxon>Craniata</taxon>
        <taxon>Vertebrata</taxon>
        <taxon>Euteleostomi</taxon>
        <taxon>Mammalia</taxon>
        <taxon>Eutheria</taxon>
        <taxon>Laurasiatheria</taxon>
        <taxon>Artiodactyla</taxon>
        <taxon>Tylopoda</taxon>
        <taxon>Camelidae</taxon>
        <taxon>Camelus</taxon>
    </lineage>
</organism>
<dbReference type="EMBL" id="JWIN03000037">
    <property type="protein sequence ID" value="KAB1253585.1"/>
    <property type="molecule type" value="Genomic_DNA"/>
</dbReference>
<protein>
    <submittedName>
        <fullName evidence="2">Uncharacterized protein</fullName>
    </submittedName>
</protein>